<dbReference type="PANTHER" id="PTHR40254">
    <property type="entry name" value="BLR0577 PROTEIN"/>
    <property type="match status" value="1"/>
</dbReference>
<dbReference type="InterPro" id="IPR038732">
    <property type="entry name" value="HpyO/CreE_NAD-binding"/>
</dbReference>
<dbReference type="InterPro" id="IPR052189">
    <property type="entry name" value="L-asp_N-monooxygenase_NS-form"/>
</dbReference>
<gene>
    <name evidence="2" type="ORF">HDA30_002029</name>
</gene>
<name>A0A7W7GQL8_9MICC</name>
<comment type="caution">
    <text evidence="2">The sequence shown here is derived from an EMBL/GenBank/DDBJ whole genome shotgun (WGS) entry which is preliminary data.</text>
</comment>
<proteinExistence type="predicted"/>
<evidence type="ECO:0000259" key="1">
    <source>
        <dbReference type="Pfam" id="PF13454"/>
    </source>
</evidence>
<reference evidence="2 3" key="1">
    <citation type="submission" date="2020-08" db="EMBL/GenBank/DDBJ databases">
        <title>Sequencing the genomes of 1000 actinobacteria strains.</title>
        <authorList>
            <person name="Klenk H.-P."/>
        </authorList>
    </citation>
    <scope>NUCLEOTIDE SEQUENCE [LARGE SCALE GENOMIC DNA]</scope>
    <source>
        <strain evidence="2 3">DSM 23974</strain>
    </source>
</reference>
<dbReference type="PANTHER" id="PTHR40254:SF1">
    <property type="entry name" value="BLR0577 PROTEIN"/>
    <property type="match status" value="1"/>
</dbReference>
<dbReference type="AlphaFoldDB" id="A0A7W7GQL8"/>
<dbReference type="InterPro" id="IPR036188">
    <property type="entry name" value="FAD/NAD-bd_sf"/>
</dbReference>
<organism evidence="2 3">
    <name type="scientific">Micrococcus cohnii</name>
    <dbReference type="NCBI Taxonomy" id="993416"/>
    <lineage>
        <taxon>Bacteria</taxon>
        <taxon>Bacillati</taxon>
        <taxon>Actinomycetota</taxon>
        <taxon>Actinomycetes</taxon>
        <taxon>Micrococcales</taxon>
        <taxon>Micrococcaceae</taxon>
        <taxon>Micrococcus</taxon>
    </lineage>
</organism>
<keyword evidence="3" id="KW-1185">Reference proteome</keyword>
<evidence type="ECO:0000313" key="2">
    <source>
        <dbReference type="EMBL" id="MBB4736521.1"/>
    </source>
</evidence>
<dbReference type="SUPFAM" id="SSF51905">
    <property type="entry name" value="FAD/NAD(P)-binding domain"/>
    <property type="match status" value="1"/>
</dbReference>
<dbReference type="Proteomes" id="UP000540191">
    <property type="component" value="Unassembled WGS sequence"/>
</dbReference>
<dbReference type="Pfam" id="PF13454">
    <property type="entry name" value="NAD_binding_9"/>
    <property type="match status" value="1"/>
</dbReference>
<dbReference type="RefSeq" id="WP_184242180.1">
    <property type="nucleotide sequence ID" value="NZ_JACHNA010000001.1"/>
</dbReference>
<dbReference type="EMBL" id="JACHNA010000001">
    <property type="protein sequence ID" value="MBB4736521.1"/>
    <property type="molecule type" value="Genomic_DNA"/>
</dbReference>
<evidence type="ECO:0000313" key="3">
    <source>
        <dbReference type="Proteomes" id="UP000540191"/>
    </source>
</evidence>
<sequence>MSHESKTVRLVVVGAGPRAVMVLERLLAQLEAGEPTAPGRRLEVHVVDPYPAGPGRVWRTDQSELYLMNTPSFFPTASAADNPGLHPSTAALSFDQWRRVNPERSLKVGRNQYPSRMVYGRYLTDLFEQVRHALEARPEVGAVMTHRAEATALEPLPGGGVRVRLRPADGREEAGRTAVSVPDLLEADAAVLALGHQKAALSSAQGRFASAASASPALHYQGPQIPSDVDWRVVPAGAEVLVRGMGLNAFDLMAQLTQGRGGAFHRVAGATPGRALRYEPSGREPVLHLMSRRGVPYLPKAELMSFVPHGTSLSYLSDRAVDGLIAEHGLLDFDAHLWPLLHRDVVRHYYATMARTQPEFLGGPVRARTFLSELVGLLEEAGRGAPVTSRHAEELLQEFAPGRRFLDIVAYADPYRDDVFDSAEQYHETVATLLEQACAEAVLGEDSPFMMAVGALHAGRLLVKQLVAQGHISQASRLRDVQGWFEPLVEGLSSGPPRWRVEQMLALHRAGLADWVGRAPAVQVVDDRFVAVSPQVADAHGQDPAAVTGTWLVEAMMPPNRVNAGTAPLMRQLLADGVAAVGTWEDEDGELRPSSGFDVTPRPHRLRGADGAVREDVYVIGLQLSGVQWGTAIAAEAGESASGRAASLGDADAIARDVVARLRG</sequence>
<accession>A0A7W7GQL8</accession>
<protein>
    <recommendedName>
        <fullName evidence="1">FAD-dependent urate hydroxylase HpyO/Asp monooxygenase CreE-like FAD/NAD(P)-binding domain-containing protein</fullName>
    </recommendedName>
</protein>
<feature type="domain" description="FAD-dependent urate hydroxylase HpyO/Asp monooxygenase CreE-like FAD/NAD(P)-binding" evidence="1">
    <location>
        <begin position="11"/>
        <end position="197"/>
    </location>
</feature>